<organism evidence="4 5">
    <name type="scientific">Daphnia sinensis</name>
    <dbReference type="NCBI Taxonomy" id="1820382"/>
    <lineage>
        <taxon>Eukaryota</taxon>
        <taxon>Metazoa</taxon>
        <taxon>Ecdysozoa</taxon>
        <taxon>Arthropoda</taxon>
        <taxon>Crustacea</taxon>
        <taxon>Branchiopoda</taxon>
        <taxon>Diplostraca</taxon>
        <taxon>Cladocera</taxon>
        <taxon>Anomopoda</taxon>
        <taxon>Daphniidae</taxon>
        <taxon>Daphnia</taxon>
        <taxon>Daphnia similis group</taxon>
    </lineage>
</organism>
<reference evidence="4" key="1">
    <citation type="submission" date="2022-05" db="EMBL/GenBank/DDBJ databases">
        <title>A multi-omics perspective on studying reproductive biology in Daphnia sinensis.</title>
        <authorList>
            <person name="Jia J."/>
        </authorList>
    </citation>
    <scope>NUCLEOTIDE SEQUENCE</scope>
    <source>
        <strain evidence="4">WSL</strain>
    </source>
</reference>
<keyword evidence="5" id="KW-1185">Reference proteome</keyword>
<keyword evidence="1" id="KW-0175">Coiled coil</keyword>
<feature type="coiled-coil region" evidence="1">
    <location>
        <begin position="138"/>
        <end position="193"/>
    </location>
</feature>
<evidence type="ECO:0000256" key="1">
    <source>
        <dbReference type="SAM" id="Coils"/>
    </source>
</evidence>
<evidence type="ECO:0000256" key="2">
    <source>
        <dbReference type="SAM" id="MobiDB-lite"/>
    </source>
</evidence>
<feature type="region of interest" description="Disordered" evidence="2">
    <location>
        <begin position="326"/>
        <end position="349"/>
    </location>
</feature>
<dbReference type="EMBL" id="WJBH02000066">
    <property type="protein sequence ID" value="KAI9550991.1"/>
    <property type="molecule type" value="Genomic_DNA"/>
</dbReference>
<evidence type="ECO:0000313" key="5">
    <source>
        <dbReference type="Proteomes" id="UP000820818"/>
    </source>
</evidence>
<dbReference type="Pfam" id="PF18701">
    <property type="entry name" value="DUF5641"/>
    <property type="match status" value="1"/>
</dbReference>
<feature type="domain" description="DUF5641" evidence="3">
    <location>
        <begin position="503"/>
        <end position="585"/>
    </location>
</feature>
<evidence type="ECO:0000313" key="4">
    <source>
        <dbReference type="EMBL" id="KAI9550991.1"/>
    </source>
</evidence>
<dbReference type="InterPro" id="IPR036397">
    <property type="entry name" value="RNaseH_sf"/>
</dbReference>
<comment type="caution">
    <text evidence="4">The sequence shown here is derived from an EMBL/GenBank/DDBJ whole genome shotgun (WGS) entry which is preliminary data.</text>
</comment>
<dbReference type="PANTHER" id="PTHR47331">
    <property type="entry name" value="PHD-TYPE DOMAIN-CONTAINING PROTEIN"/>
    <property type="match status" value="1"/>
</dbReference>
<dbReference type="GO" id="GO:0003676">
    <property type="term" value="F:nucleic acid binding"/>
    <property type="evidence" value="ECO:0007669"/>
    <property type="project" value="InterPro"/>
</dbReference>
<name>A0AAD5KW24_9CRUS</name>
<evidence type="ECO:0000259" key="3">
    <source>
        <dbReference type="Pfam" id="PF18701"/>
    </source>
</evidence>
<sequence>MADASGGDDQLNRSGNPARPSSRTMDVQTDHTDRFPPFKCRLTKLAGKISKHMVNRGSRTILKTFRAEFLAQVNQCMTVQNNYCSAKGSIDDEDKRWVEDINFNTKRIFDNIDNYIINTSRPPSGATPDYNKVHRDKLGKVQLAAKLLEEENEKFRRELLAERKKAQQGYDEAKEKQRLLLQEQDERQVTEQKLKKKIEFLLNQQQTNDSNNQPTSDSKKCEAKSNKINFQNWTVKNDDLQSTKTVESGDLIRNTRSVFRLPKMDLKPYDGDPKKWPDFVAMFRDLVHLDDTLSTTEKMAILKRSLSDEIRTEMMAKHCQIFTATPPAHKHGQKQGQQPENKKPSAPTPKAVKFCEVNTPKTLTCLLCREDHRLAQCKQFTSLSVEERANMIKQWGCCLRCLSKGHIMRDPPSAPHFGGSWERLIKSAKTALRGILNERSVNDDVLLTAIVGAEALLNSRPLTHVTVNPDDLEALTPNHFLLLCAHPGCNFDSSPAAPLSSRKRHQHAQQLITHFWKRWLHEYVPNQIERRKWLRERRNLAVGDIVLVVTANSPRGYWPIGRVVNVYQVPDGFIRSADVKVLHLHFQKKKGATDRPISTVLLISTLAPFTSFVSWKKTDRMFPEPETGPAMFQTLNFYYIWHRHRDKELHFSRCHSSLFFPAFANSTQFSLFL</sequence>
<dbReference type="Proteomes" id="UP000820818">
    <property type="component" value="Unassembled WGS sequence"/>
</dbReference>
<dbReference type="AlphaFoldDB" id="A0AAD5KW24"/>
<protein>
    <recommendedName>
        <fullName evidence="3">DUF5641 domain-containing protein</fullName>
    </recommendedName>
</protein>
<feature type="compositionally biased region" description="Polar residues" evidence="2">
    <location>
        <begin position="12"/>
        <end position="27"/>
    </location>
</feature>
<gene>
    <name evidence="4" type="ORF">GHT06_006146</name>
</gene>
<feature type="region of interest" description="Disordered" evidence="2">
    <location>
        <begin position="1"/>
        <end position="35"/>
    </location>
</feature>
<accession>A0AAD5KW24</accession>
<dbReference type="InterPro" id="IPR040676">
    <property type="entry name" value="DUF5641"/>
</dbReference>
<dbReference type="Gene3D" id="3.30.420.10">
    <property type="entry name" value="Ribonuclease H-like superfamily/Ribonuclease H"/>
    <property type="match status" value="1"/>
</dbReference>
<proteinExistence type="predicted"/>